<feature type="transmembrane region" description="Helical" evidence="9">
    <location>
        <begin position="869"/>
        <end position="887"/>
    </location>
</feature>
<dbReference type="FunFam" id="3.30.70.1430:FF:000001">
    <property type="entry name" value="Efflux pump membrane transporter"/>
    <property type="match status" value="1"/>
</dbReference>
<feature type="transmembrane region" description="Helical" evidence="9">
    <location>
        <begin position="390"/>
        <end position="415"/>
    </location>
</feature>
<feature type="transmembrane region" description="Helical" evidence="9">
    <location>
        <begin position="338"/>
        <end position="357"/>
    </location>
</feature>
<feature type="transmembrane region" description="Helical" evidence="9">
    <location>
        <begin position="470"/>
        <end position="495"/>
    </location>
</feature>
<name>A0A1I2M5M5_9BACT</name>
<dbReference type="InterPro" id="IPR004764">
    <property type="entry name" value="MdtF-like"/>
</dbReference>
<feature type="transmembrane region" description="Helical" evidence="9">
    <location>
        <begin position="539"/>
        <end position="556"/>
    </location>
</feature>
<evidence type="ECO:0000256" key="9">
    <source>
        <dbReference type="SAM" id="Phobius"/>
    </source>
</evidence>
<gene>
    <name evidence="11" type="ORF">SAMN05216283_11846</name>
</gene>
<dbReference type="RefSeq" id="WP_093921678.1">
    <property type="nucleotide sequence ID" value="NZ_FONW01000018.1"/>
</dbReference>
<dbReference type="InterPro" id="IPR000731">
    <property type="entry name" value="SSD"/>
</dbReference>
<organism evidence="11 12">
    <name type="scientific">Sunxiuqinia elliptica</name>
    <dbReference type="NCBI Taxonomy" id="655355"/>
    <lineage>
        <taxon>Bacteria</taxon>
        <taxon>Pseudomonadati</taxon>
        <taxon>Bacteroidota</taxon>
        <taxon>Bacteroidia</taxon>
        <taxon>Marinilabiliales</taxon>
        <taxon>Prolixibacteraceae</taxon>
        <taxon>Sunxiuqinia</taxon>
    </lineage>
</organism>
<feature type="transmembrane region" description="Helical" evidence="9">
    <location>
        <begin position="12"/>
        <end position="32"/>
    </location>
</feature>
<keyword evidence="3" id="KW-0813">Transport</keyword>
<feature type="transmembrane region" description="Helical" evidence="9">
    <location>
        <begin position="436"/>
        <end position="458"/>
    </location>
</feature>
<keyword evidence="5" id="KW-0997">Cell inner membrane</keyword>
<reference evidence="11 12" key="1">
    <citation type="submission" date="2016-10" db="EMBL/GenBank/DDBJ databases">
        <authorList>
            <person name="de Groot N.N."/>
        </authorList>
    </citation>
    <scope>NUCLEOTIDE SEQUENCE [LARGE SCALE GENOMIC DNA]</scope>
    <source>
        <strain evidence="11 12">CGMCC 1.9156</strain>
    </source>
</reference>
<dbReference type="NCBIfam" id="TIGR00915">
    <property type="entry name" value="2A0602"/>
    <property type="match status" value="1"/>
</dbReference>
<dbReference type="SUPFAM" id="SSF82714">
    <property type="entry name" value="Multidrug efflux transporter AcrB TolC docking domain, DN and DC subdomains"/>
    <property type="match status" value="2"/>
</dbReference>
<protein>
    <submittedName>
        <fullName evidence="11">Hydrophobic/amphiphilic exporter-1, HAE1 family</fullName>
    </submittedName>
</protein>
<dbReference type="GO" id="GO:0009636">
    <property type="term" value="P:response to toxic substance"/>
    <property type="evidence" value="ECO:0007669"/>
    <property type="project" value="UniProtKB-ARBA"/>
</dbReference>
<dbReference type="GO" id="GO:0015562">
    <property type="term" value="F:efflux transmembrane transporter activity"/>
    <property type="evidence" value="ECO:0007669"/>
    <property type="project" value="InterPro"/>
</dbReference>
<dbReference type="STRING" id="655355.SAMN05216283_11846"/>
<dbReference type="Gene3D" id="3.30.70.1430">
    <property type="entry name" value="Multidrug efflux transporter AcrB pore domain"/>
    <property type="match status" value="2"/>
</dbReference>
<dbReference type="PRINTS" id="PR00702">
    <property type="entry name" value="ACRIFLAVINRP"/>
</dbReference>
<feature type="transmembrane region" description="Helical" evidence="9">
    <location>
        <begin position="894"/>
        <end position="918"/>
    </location>
</feature>
<dbReference type="AlphaFoldDB" id="A0A1I2M5M5"/>
<dbReference type="Gene3D" id="3.30.2090.10">
    <property type="entry name" value="Multidrug efflux transporter AcrB TolC docking domain, DN and DC subdomains"/>
    <property type="match status" value="2"/>
</dbReference>
<sequence>MFRKFIERPILSSVISIIIVILGVLGIISLPIEQYPDIAPPTIRVSANYTGANAETVLKSVVTPLEEQINGVEDMTYMTSTASNDGSATIQVYFKQGTDADMAAVNVQNRVARATALLPSEVTRAGVITAKRQNSMLMVFSLYNEDGQYDETFLQNYSRINVIPQIQRINGVGEAMVFGAKDYSMRIWLKPDVMAAYNLVPTDVIAALNEQNLEAAPGRLGEQNNQSFEYVLKYKGKLTQPEEFEDIIIKADQDGNILRLTDIARIELGALNYSISTSTQGSPGIAMAVFQSAGSNAREVIIEAKEVLEEASKSFPPGITYEILMDANQFLDSSIEKVIHTLIEAFILVFIVVFVFLQNFRATLIPAISVPVAIVGTFFFLNIFGFTINLLTLFALILAIGIVVDDAIVVVEAVHAKLDKGAKNAKEAAVSAMNEISTAIVSITLVMSAVFVPVAFITGTTGVFYKQFGITLAISIILSAINALTLSPALCAIFLKPHQHDPEKKQSYLQRFYTSFNVAFDAMTNKYKHTTSFLMKKRWISPVLIIAFSGALYFLMKTTPTGFVPAEDTGRMFVDISLPPATSMEETRRIANQVDAILANTPEVESRSTVVGMSLISGRGSSYGMVICNLKPFEEREDEGEDLNSVIGKLYGATSQIKDARIIIFTPPMVPGFSISGGIELKLEDKTGGDIKKFEEISKNFLGKLNQRPEVQYATTSFNTNFPQYQVDVNVARCKQSGIPVNSVLTTLQGYIGGYYASDFNRFGKQYRIMVQSEANYRGNPEDLNNIYIRTPSGEMAPITEFINLKRVYGPENITRFNMYTSIDVNGAPNPGYSTGDAILAVQEVAAETLPTGYGYEFSGLTREELKSGNQSIIIFILSLIFVYFLLAAQYESFLLPLSIIFSLPIGIAGSFIFARIMGVENNIYLQISLIMLIGLLAKNAILIVEFALQRRQAGMSIVQSAIEGATARLRPILMTSFAFIFGLIPLVLATGVGANGNRSIGVGAVGGMLIGTMIGILVIPSMYVLFQTLQEKVKKPEIKEISELNSFE</sequence>
<dbReference type="InterPro" id="IPR001036">
    <property type="entry name" value="Acrflvin-R"/>
</dbReference>
<comment type="subcellular location">
    <subcellularLocation>
        <location evidence="1">Cell inner membrane</location>
        <topology evidence="1">Multi-pass membrane protein</topology>
    </subcellularLocation>
</comment>
<keyword evidence="6 9" id="KW-0812">Transmembrane</keyword>
<proteinExistence type="inferred from homology"/>
<dbReference type="Gene3D" id="1.20.1640.10">
    <property type="entry name" value="Multidrug efflux transporter AcrB transmembrane domain"/>
    <property type="match status" value="2"/>
</dbReference>
<evidence type="ECO:0000313" key="11">
    <source>
        <dbReference type="EMBL" id="SFF86119.1"/>
    </source>
</evidence>
<dbReference type="SUPFAM" id="SSF82866">
    <property type="entry name" value="Multidrug efflux transporter AcrB transmembrane domain"/>
    <property type="match status" value="2"/>
</dbReference>
<feature type="transmembrane region" description="Helical" evidence="9">
    <location>
        <begin position="924"/>
        <end position="949"/>
    </location>
</feature>
<comment type="similarity">
    <text evidence="2">Belongs to the resistance-nodulation-cell division (RND) (TC 2.A.6) family.</text>
</comment>
<keyword evidence="4" id="KW-1003">Cell membrane</keyword>
<dbReference type="PANTHER" id="PTHR32063:SF9">
    <property type="entry name" value="SIMILAR TO MULTIDRUG RESISTANCE PROTEIN MEXB"/>
    <property type="match status" value="1"/>
</dbReference>
<dbReference type="PANTHER" id="PTHR32063">
    <property type="match status" value="1"/>
</dbReference>
<evidence type="ECO:0000256" key="1">
    <source>
        <dbReference type="ARBA" id="ARBA00004429"/>
    </source>
</evidence>
<feature type="transmembrane region" description="Helical" evidence="9">
    <location>
        <begin position="364"/>
        <end position="384"/>
    </location>
</feature>
<dbReference type="Gene3D" id="3.30.70.1440">
    <property type="entry name" value="Multidrug efflux transporter AcrB pore domain"/>
    <property type="match status" value="1"/>
</dbReference>
<dbReference type="SUPFAM" id="SSF82693">
    <property type="entry name" value="Multidrug efflux transporter AcrB pore domain, PN1, PN2, PC1 and PC2 subdomains"/>
    <property type="match status" value="3"/>
</dbReference>
<accession>A0A1I2M5M5</accession>
<evidence type="ECO:0000256" key="7">
    <source>
        <dbReference type="ARBA" id="ARBA00022989"/>
    </source>
</evidence>
<keyword evidence="7 9" id="KW-1133">Transmembrane helix</keyword>
<dbReference type="FunFam" id="1.20.1640.10:FF:000001">
    <property type="entry name" value="Efflux pump membrane transporter"/>
    <property type="match status" value="1"/>
</dbReference>
<dbReference type="Pfam" id="PF00873">
    <property type="entry name" value="ACR_tran"/>
    <property type="match status" value="1"/>
</dbReference>
<evidence type="ECO:0000256" key="2">
    <source>
        <dbReference type="ARBA" id="ARBA00010942"/>
    </source>
</evidence>
<dbReference type="EMBL" id="FONW01000018">
    <property type="protein sequence ID" value="SFF86119.1"/>
    <property type="molecule type" value="Genomic_DNA"/>
</dbReference>
<evidence type="ECO:0000259" key="10">
    <source>
        <dbReference type="PROSITE" id="PS50156"/>
    </source>
</evidence>
<evidence type="ECO:0000256" key="4">
    <source>
        <dbReference type="ARBA" id="ARBA00022475"/>
    </source>
</evidence>
<dbReference type="Gene3D" id="3.30.70.1320">
    <property type="entry name" value="Multidrug efflux transporter AcrB pore domain like"/>
    <property type="match status" value="1"/>
</dbReference>
<evidence type="ECO:0000256" key="5">
    <source>
        <dbReference type="ARBA" id="ARBA00022519"/>
    </source>
</evidence>
<evidence type="ECO:0000256" key="6">
    <source>
        <dbReference type="ARBA" id="ARBA00022692"/>
    </source>
</evidence>
<feature type="transmembrane region" description="Helical" evidence="9">
    <location>
        <begin position="1001"/>
        <end position="1027"/>
    </location>
</feature>
<dbReference type="GO" id="GO:0042910">
    <property type="term" value="F:xenobiotic transmembrane transporter activity"/>
    <property type="evidence" value="ECO:0007669"/>
    <property type="project" value="TreeGrafter"/>
</dbReference>
<dbReference type="InterPro" id="IPR027463">
    <property type="entry name" value="AcrB_DN_DC_subdom"/>
</dbReference>
<evidence type="ECO:0000256" key="3">
    <source>
        <dbReference type="ARBA" id="ARBA00022448"/>
    </source>
</evidence>
<evidence type="ECO:0000313" key="12">
    <source>
        <dbReference type="Proteomes" id="UP000198964"/>
    </source>
</evidence>
<dbReference type="PROSITE" id="PS50156">
    <property type="entry name" value="SSD"/>
    <property type="match status" value="1"/>
</dbReference>
<dbReference type="Proteomes" id="UP000198964">
    <property type="component" value="Unassembled WGS sequence"/>
</dbReference>
<dbReference type="GO" id="GO:0005886">
    <property type="term" value="C:plasma membrane"/>
    <property type="evidence" value="ECO:0007669"/>
    <property type="project" value="UniProtKB-SubCell"/>
</dbReference>
<keyword evidence="12" id="KW-1185">Reference proteome</keyword>
<keyword evidence="8 9" id="KW-0472">Membrane</keyword>
<feature type="transmembrane region" description="Helical" evidence="9">
    <location>
        <begin position="970"/>
        <end position="989"/>
    </location>
</feature>
<feature type="domain" description="SSD" evidence="10">
    <location>
        <begin position="368"/>
        <end position="493"/>
    </location>
</feature>
<evidence type="ECO:0000256" key="8">
    <source>
        <dbReference type="ARBA" id="ARBA00023136"/>
    </source>
</evidence>